<sequence>MPIKTDTVGVFRSSDRNAYLRTSLGPGNADVQPFPVGASGDVPVVGDWDGDGVDSLGFFRPSDRTFHLRNTLDAGGPSDLAFSVADFAQSGDVPLIGDWDGDGRDGIGAYRPADRTFRLRDALSAGGADVSFGYGTAGDTPIAGDWNGDGRDTVGVFRPSTGAMFLRDSLGSGAADRSFDHVRIDPGDLPIVGDWDGDGTDTTGAYKPSTRTVTVLAGNTATAAVTASYRYGGAGDRPLAGDFTLDTAAPDPARLAKVYGFYADPDAHPDAWLAAHPDDSRAPAIRAAMARRPGAHWFGSWSGDIAEAVDDYVSAAAAVRKVPILVAYDIPGRDCGGASSGGAGSPAAYREWISDFAAGVGDRPAIVVIEPDALAQADAGCMPDPDDLRTRFDLVRYAIEQFGGRAWAYADGGNAHWVPPATMADRLRRAGVAEAHGVAVNVSNFFTTAESTSYAEQVRAGTGKPYLIDTSRNGNGGQPGKWCNPVGAKLGAPSRVDGATGPELTLWVKVPGDSDGADASCGHGSDIPAGTFSPDLATHLINGD</sequence>
<reference evidence="11 12" key="1">
    <citation type="submission" date="2023-06" db="EMBL/GenBank/DDBJ databases">
        <authorList>
            <person name="Yushchuk O."/>
            <person name="Binda E."/>
            <person name="Ruckert-Reed C."/>
            <person name="Fedorenko V."/>
            <person name="Kalinowski J."/>
            <person name="Marinelli F."/>
        </authorList>
    </citation>
    <scope>NUCLEOTIDE SEQUENCE [LARGE SCALE GENOMIC DNA]</scope>
    <source>
        <strain evidence="11 12">NRRL 3884</strain>
    </source>
</reference>
<dbReference type="PANTHER" id="PTHR34876">
    <property type="match status" value="1"/>
</dbReference>
<dbReference type="PROSITE" id="PS00655">
    <property type="entry name" value="GLYCOSYL_HYDROL_F6_1"/>
    <property type="match status" value="1"/>
</dbReference>
<keyword evidence="6 10" id="KW-0326">Glycosidase</keyword>
<dbReference type="InterPro" id="IPR016288">
    <property type="entry name" value="Beta_cellobiohydrolase"/>
</dbReference>
<evidence type="ECO:0000256" key="6">
    <source>
        <dbReference type="ARBA" id="ARBA00023295"/>
    </source>
</evidence>
<keyword evidence="7 10" id="KW-0624">Polysaccharide degradation</keyword>
<keyword evidence="12" id="KW-1185">Reference proteome</keyword>
<keyword evidence="1" id="KW-0732">Signal</keyword>
<evidence type="ECO:0000256" key="3">
    <source>
        <dbReference type="ARBA" id="ARBA00023001"/>
    </source>
</evidence>
<evidence type="ECO:0000256" key="8">
    <source>
        <dbReference type="PROSITE-ProRule" id="PRU10056"/>
    </source>
</evidence>
<dbReference type="EC" id="3.2.1.-" evidence="10"/>
<dbReference type="SUPFAM" id="SSF69318">
    <property type="entry name" value="Integrin alpha N-terminal domain"/>
    <property type="match status" value="1"/>
</dbReference>
<feature type="active site" description="Proton donor" evidence="9">
    <location>
        <position position="372"/>
    </location>
</feature>
<dbReference type="PROSITE" id="PS00656">
    <property type="entry name" value="GLYCOSYL_HYDROL_F6_2"/>
    <property type="match status" value="1"/>
</dbReference>
<evidence type="ECO:0000256" key="2">
    <source>
        <dbReference type="ARBA" id="ARBA00022801"/>
    </source>
</evidence>
<evidence type="ECO:0000313" key="11">
    <source>
        <dbReference type="EMBL" id="WIM92999.1"/>
    </source>
</evidence>
<protein>
    <recommendedName>
        <fullName evidence="10">Glucanase</fullName>
        <ecNumber evidence="10">3.2.1.-</ecNumber>
    </recommendedName>
</protein>
<keyword evidence="4" id="KW-1015">Disulfide bond</keyword>
<dbReference type="GO" id="GO:0016787">
    <property type="term" value="F:hydrolase activity"/>
    <property type="evidence" value="ECO:0007669"/>
    <property type="project" value="UniProtKB-KW"/>
</dbReference>
<dbReference type="Proteomes" id="UP001240150">
    <property type="component" value="Chromosome"/>
</dbReference>
<dbReference type="Pfam" id="PF01341">
    <property type="entry name" value="Glyco_hydro_6"/>
    <property type="match status" value="1"/>
</dbReference>
<feature type="active site" evidence="8">
    <location>
        <position position="334"/>
    </location>
</feature>
<dbReference type="PANTHER" id="PTHR34876:SF4">
    <property type="entry name" value="1,4-BETA-D-GLUCAN CELLOBIOHYDROLASE C-RELATED"/>
    <property type="match status" value="1"/>
</dbReference>
<accession>A0ABY8W9D8</accession>
<keyword evidence="5 10" id="KW-0119">Carbohydrate metabolism</keyword>
<evidence type="ECO:0000256" key="4">
    <source>
        <dbReference type="ARBA" id="ARBA00023157"/>
    </source>
</evidence>
<dbReference type="SUPFAM" id="SSF51989">
    <property type="entry name" value="Glycosyl hydrolases family 6, cellulases"/>
    <property type="match status" value="1"/>
</dbReference>
<evidence type="ECO:0000256" key="7">
    <source>
        <dbReference type="ARBA" id="ARBA00023326"/>
    </source>
</evidence>
<gene>
    <name evidence="11" type="ORF">ACTOB_004964</name>
</gene>
<organism evidence="11 12">
    <name type="scientific">Actinoplanes oblitus</name>
    <dbReference type="NCBI Taxonomy" id="3040509"/>
    <lineage>
        <taxon>Bacteria</taxon>
        <taxon>Bacillati</taxon>
        <taxon>Actinomycetota</taxon>
        <taxon>Actinomycetes</taxon>
        <taxon>Micromonosporales</taxon>
        <taxon>Micromonosporaceae</taxon>
        <taxon>Actinoplanes</taxon>
    </lineage>
</organism>
<keyword evidence="2 10" id="KW-0378">Hydrolase</keyword>
<evidence type="ECO:0000256" key="5">
    <source>
        <dbReference type="ARBA" id="ARBA00023277"/>
    </source>
</evidence>
<dbReference type="InterPro" id="IPR028994">
    <property type="entry name" value="Integrin_alpha_N"/>
</dbReference>
<evidence type="ECO:0000256" key="10">
    <source>
        <dbReference type="RuleBase" id="RU361186"/>
    </source>
</evidence>
<dbReference type="RefSeq" id="WP_284914206.1">
    <property type="nucleotide sequence ID" value="NZ_CP126980.1"/>
</dbReference>
<evidence type="ECO:0000256" key="1">
    <source>
        <dbReference type="ARBA" id="ARBA00022729"/>
    </source>
</evidence>
<keyword evidence="3 10" id="KW-0136">Cellulose degradation</keyword>
<dbReference type="PRINTS" id="PR00733">
    <property type="entry name" value="GLHYDRLASE6"/>
</dbReference>
<evidence type="ECO:0000313" key="12">
    <source>
        <dbReference type="Proteomes" id="UP001240150"/>
    </source>
</evidence>
<dbReference type="EMBL" id="CP126980">
    <property type="protein sequence ID" value="WIM92999.1"/>
    <property type="molecule type" value="Genomic_DNA"/>
</dbReference>
<dbReference type="InterPro" id="IPR001524">
    <property type="entry name" value="Glyco_hydro_6_CS"/>
</dbReference>
<name>A0ABY8W9D8_9ACTN</name>
<evidence type="ECO:0000256" key="9">
    <source>
        <dbReference type="PROSITE-ProRule" id="PRU10057"/>
    </source>
</evidence>
<comment type="similarity">
    <text evidence="10">Belongs to the glycosyl hydrolase family 6.</text>
</comment>
<proteinExistence type="inferred from homology"/>
<dbReference type="InterPro" id="IPR036434">
    <property type="entry name" value="Beta_cellobiohydrolase_sf"/>
</dbReference>
<dbReference type="Gene3D" id="3.20.20.40">
    <property type="entry name" value="1, 4-beta cellobiohydrolase"/>
    <property type="match status" value="1"/>
</dbReference>